<evidence type="ECO:0000313" key="7">
    <source>
        <dbReference type="Proteomes" id="UP000677918"/>
    </source>
</evidence>
<dbReference type="SUPFAM" id="SSF55486">
    <property type="entry name" value="Metalloproteases ('zincins'), catalytic domain"/>
    <property type="match status" value="1"/>
</dbReference>
<keyword evidence="3" id="KW-0378">Hydrolase</keyword>
<evidence type="ECO:0000256" key="2">
    <source>
        <dbReference type="ARBA" id="ARBA00022723"/>
    </source>
</evidence>
<accession>A0A8J4H750</accession>
<evidence type="ECO:0000256" key="3">
    <source>
        <dbReference type="ARBA" id="ARBA00022801"/>
    </source>
</evidence>
<dbReference type="Proteomes" id="UP000677918">
    <property type="component" value="Unassembled WGS sequence"/>
</dbReference>
<name>A0A8J4H750_9BACL</name>
<dbReference type="InterPro" id="IPR024079">
    <property type="entry name" value="MetalloPept_cat_dom_sf"/>
</dbReference>
<dbReference type="Gene3D" id="3.40.390.10">
    <property type="entry name" value="Collagenase (Catalytic Domain)"/>
    <property type="match status" value="1"/>
</dbReference>
<dbReference type="GO" id="GO:0031012">
    <property type="term" value="C:extracellular matrix"/>
    <property type="evidence" value="ECO:0007669"/>
    <property type="project" value="InterPro"/>
</dbReference>
<sequence>MNGSIVDVKANADYLNSSWNGAIYNDGRWAWNGSAAPVYVSDINYYYSDLDLVSIDANSWVADRGWGVNYSAFAQPWNGTTMCAATPDDHLSAICTGNVDHGTIYFNGKNDPEYNLSTTLKKATIAHEIGHILGLDHSPAGTLSIMAFHVGSNDFSHVPTTYDITDLNNKY</sequence>
<dbReference type="GO" id="GO:0006508">
    <property type="term" value="P:proteolysis"/>
    <property type="evidence" value="ECO:0007669"/>
    <property type="project" value="UniProtKB-KW"/>
</dbReference>
<dbReference type="GO" id="GO:0004222">
    <property type="term" value="F:metalloendopeptidase activity"/>
    <property type="evidence" value="ECO:0007669"/>
    <property type="project" value="InterPro"/>
</dbReference>
<keyword evidence="1" id="KW-0645">Protease</keyword>
<dbReference type="GO" id="GO:0008270">
    <property type="term" value="F:zinc ion binding"/>
    <property type="evidence" value="ECO:0007669"/>
    <property type="project" value="InterPro"/>
</dbReference>
<evidence type="ECO:0000256" key="1">
    <source>
        <dbReference type="ARBA" id="ARBA00022670"/>
    </source>
</evidence>
<evidence type="ECO:0000313" key="6">
    <source>
        <dbReference type="EMBL" id="GIQ71156.1"/>
    </source>
</evidence>
<reference evidence="6" key="1">
    <citation type="submission" date="2021-04" db="EMBL/GenBank/DDBJ databases">
        <title>Draft genome sequence of Xylanibacillus composti strain K13.</title>
        <authorList>
            <person name="Uke A."/>
            <person name="Chhe C."/>
            <person name="Baramee S."/>
            <person name="Kosugi A."/>
        </authorList>
    </citation>
    <scope>NUCLEOTIDE SEQUENCE</scope>
    <source>
        <strain evidence="6">K13</strain>
    </source>
</reference>
<gene>
    <name evidence="6" type="ORF">XYCOK13_39800</name>
</gene>
<dbReference type="InterPro" id="IPR001818">
    <property type="entry name" value="Pept_M10_metallopeptidase"/>
</dbReference>
<keyword evidence="2" id="KW-0479">Metal-binding</keyword>
<feature type="domain" description="Peptidase M10 metallopeptidase" evidence="5">
    <location>
        <begin position="122"/>
        <end position="154"/>
    </location>
</feature>
<dbReference type="Pfam" id="PF00413">
    <property type="entry name" value="Peptidase_M10"/>
    <property type="match status" value="1"/>
</dbReference>
<protein>
    <recommendedName>
        <fullName evidence="5">Peptidase M10 metallopeptidase domain-containing protein</fullName>
    </recommendedName>
</protein>
<keyword evidence="7" id="KW-1185">Reference proteome</keyword>
<evidence type="ECO:0000259" key="5">
    <source>
        <dbReference type="Pfam" id="PF00413"/>
    </source>
</evidence>
<evidence type="ECO:0000256" key="4">
    <source>
        <dbReference type="ARBA" id="ARBA00022833"/>
    </source>
</evidence>
<comment type="caution">
    <text evidence="6">The sequence shown here is derived from an EMBL/GenBank/DDBJ whole genome shotgun (WGS) entry which is preliminary data.</text>
</comment>
<keyword evidence="4" id="KW-0862">Zinc</keyword>
<dbReference type="EMBL" id="BOVK01000072">
    <property type="protein sequence ID" value="GIQ71156.1"/>
    <property type="molecule type" value="Genomic_DNA"/>
</dbReference>
<dbReference type="AlphaFoldDB" id="A0A8J4H750"/>
<proteinExistence type="predicted"/>
<organism evidence="6 7">
    <name type="scientific">Xylanibacillus composti</name>
    <dbReference type="NCBI Taxonomy" id="1572762"/>
    <lineage>
        <taxon>Bacteria</taxon>
        <taxon>Bacillati</taxon>
        <taxon>Bacillota</taxon>
        <taxon>Bacilli</taxon>
        <taxon>Bacillales</taxon>
        <taxon>Paenibacillaceae</taxon>
        <taxon>Xylanibacillus</taxon>
    </lineage>
</organism>